<reference evidence="3" key="1">
    <citation type="submission" date="2010-02" db="EMBL/GenBank/DDBJ databases">
        <title>The Genome Sequence of Prevotella oris strain C735.</title>
        <authorList>
            <consortium name="The Broad Institute Genome Sequencing Platform"/>
            <person name="Ward D."/>
            <person name="Feldgarden M."/>
            <person name="Earl A."/>
            <person name="Young S.K."/>
            <person name="Zeng Q."/>
            <person name="Koehrsen M."/>
            <person name="Alvarado L."/>
            <person name="Berlin A."/>
            <person name="Bochicchio J."/>
            <person name="Borenstein D."/>
            <person name="Chapman S.B."/>
            <person name="Chen Z."/>
            <person name="Engels R."/>
            <person name="Freedman E."/>
            <person name="Gellesch M."/>
            <person name="Goldberg J."/>
            <person name="Griggs A."/>
            <person name="Gujja S."/>
            <person name="Heilman E."/>
            <person name="Heiman D."/>
            <person name="Hepburn T."/>
            <person name="Howarth C."/>
            <person name="Jen D."/>
            <person name="Larson L."/>
            <person name="Mehta T."/>
            <person name="Park D."/>
            <person name="Pearson M."/>
            <person name="Roberts A."/>
            <person name="Saif S."/>
            <person name="Shea T."/>
            <person name="Shenoy N."/>
            <person name="Sisk P."/>
            <person name="Stolte C."/>
            <person name="Sykes S."/>
            <person name="Thomson T."/>
            <person name="Walk T."/>
            <person name="White J."/>
            <person name="Yandava C."/>
            <person name="Sibley C.D."/>
            <person name="Field T.R."/>
            <person name="Grinwis M."/>
            <person name="Eshaghurshan C.S."/>
            <person name="Surette M.G."/>
            <person name="Haas B."/>
            <person name="Nusbaum C."/>
            <person name="Birren B."/>
        </authorList>
    </citation>
    <scope>NUCLEOTIDE SEQUENCE [LARGE SCALE GENOMIC DNA]</scope>
    <source>
        <strain evidence="3">C505</strain>
    </source>
</reference>
<dbReference type="InterPro" id="IPR011990">
    <property type="entry name" value="TPR-like_helical_dom_sf"/>
</dbReference>
<evidence type="ECO:0000313" key="3">
    <source>
        <dbReference type="Proteomes" id="UP000004668"/>
    </source>
</evidence>
<dbReference type="Gene3D" id="1.25.40.10">
    <property type="entry name" value="Tetratricopeptide repeat domain"/>
    <property type="match status" value="2"/>
</dbReference>
<dbReference type="SUPFAM" id="SSF48452">
    <property type="entry name" value="TPR-like"/>
    <property type="match status" value="2"/>
</dbReference>
<dbReference type="SMART" id="SM00028">
    <property type="entry name" value="TPR"/>
    <property type="match status" value="3"/>
</dbReference>
<protein>
    <submittedName>
        <fullName evidence="2">Uncharacterized protein</fullName>
    </submittedName>
</protein>
<reference evidence="2 3" key="2">
    <citation type="submission" date="2011-10" db="EMBL/GenBank/DDBJ databases">
        <title>The Genome Sequence of Actinomyces viscosus C505.</title>
        <authorList>
            <consortium name="The Broad Institute Genome Sequencing Platform"/>
            <consortium name="The Broad Institute Genome Sequencing Center for Infectious Disease"/>
            <person name="Earl A."/>
            <person name="Ward D."/>
            <person name="Feldgarden M."/>
            <person name="Gevers D."/>
            <person name="Sibley C.D."/>
            <person name="Field T.R."/>
            <person name="Grinwis M."/>
            <person name="Eshaghurshan C.S."/>
            <person name="Surette M.G."/>
            <person name="Young S.K."/>
            <person name="Zeng Q."/>
            <person name="Gargeya S."/>
            <person name="Fitzgerald M."/>
            <person name="Haas B."/>
            <person name="Abouelleil A."/>
            <person name="Alvarado L."/>
            <person name="Arachchi H.M."/>
            <person name="Berlin A."/>
            <person name="Brown A."/>
            <person name="Chapman S.B."/>
            <person name="Chen Z."/>
            <person name="Dunbar C."/>
            <person name="Freedman E."/>
            <person name="Gearin G."/>
            <person name="Goldberg J."/>
            <person name="Griggs A."/>
            <person name="Gujja S."/>
            <person name="Heiman D."/>
            <person name="Howarth C."/>
            <person name="Larson L."/>
            <person name="Lui A."/>
            <person name="MacDonald P.J.P."/>
            <person name="Montmayeur A."/>
            <person name="Murphy C."/>
            <person name="Neiman D."/>
            <person name="Pearson M."/>
            <person name="Priest M."/>
            <person name="Roberts A."/>
            <person name="Saif S."/>
            <person name="Shea T."/>
            <person name="Shenoy N."/>
            <person name="Sisk P."/>
            <person name="Stolte C."/>
            <person name="Sykes S."/>
            <person name="Wortman J."/>
            <person name="Nusbaum C."/>
            <person name="Birren B."/>
        </authorList>
    </citation>
    <scope>NUCLEOTIDE SEQUENCE [LARGE SCALE GENOMIC DNA]</scope>
    <source>
        <strain evidence="2 3">C505</strain>
    </source>
</reference>
<dbReference type="HOGENOM" id="CLU_297663_0_0_11"/>
<dbReference type="EMBL" id="ACRE02000075">
    <property type="protein sequence ID" value="EGE38500.1"/>
    <property type="molecule type" value="Genomic_DNA"/>
</dbReference>
<evidence type="ECO:0000256" key="1">
    <source>
        <dbReference type="SAM" id="MobiDB-lite"/>
    </source>
</evidence>
<dbReference type="AlphaFoldDB" id="F2UX16"/>
<dbReference type="Proteomes" id="UP000004668">
    <property type="component" value="Unassembled WGS sequence"/>
</dbReference>
<evidence type="ECO:0000313" key="2">
    <source>
        <dbReference type="EMBL" id="EGE38500.1"/>
    </source>
</evidence>
<sequence length="1055" mass="115152">MRDDAPPTASLGLAERIPCVLAAHGGSLRLMTVQRQAPPGRTDSMTTREDILERLAYADALGHGPQTSALIAEAVSWADALGDEDLRIATRLALTEAYQQGNEAWKALAPFSWNLGRYQRRPEAFDDAQVRTLHWHFKWAVAVAGANPRVSKDKVRQLEASLEEFYRSGGASMHVVHGERASVAGLLGLEEEAAEELAAWRATHRDENADCEGCDPMRQVAFAYRTEAWELAVATAVPVLTSAVSCSVQPQTTQSLVLLPLLASGRPRAAWEAHLRSYREIRRNPKALISLAYHLEYLALVGRVDRGLELLRRHLSWLAQAESAYVLLSALRGMSLVLREAERAGRGEEALGVEVPAADLWYPLPGLDASTTISRVYAEMTGWARRLAQQFDTRNGNSTISDHLERSLARAAFDAAPGAVHGLGVEVDLLEPSEELPEAAQTSLTVDEDGAAPDVASLLGLVADDDGLVQEHAPRATSSSREAAGRRARAATSHQSGDAPFPLVDLVRPRPVRNGEEAVRRYVDHRRTIGSSTMDYWYVVDQVATRDLLPPIGEEIPGLEYHTGLLRAAALTCRTEMDEAIAERLRIRPLIELAFGPLGAYYVDLLNLDNEITADSIAELSQDAVRDERLQRATSLIGQIEAQVEDLVSTELLDPGGTDSLVLAADALLVGASVLTDLHAKDEALGAIQVVARAAEAVPEDRHAERMEDILDMARAEVLAECGDVYNGCLLAEEVMRRHEKVSPVLAARGRRLLGISSMEVGQFDEAIAQFREQANIMLAAGITLYAVASLLSLGSALEASERYLESAEVLESALSLAQRTGAKSVALYLHRLLAQTGMAMGEEESVAEHSLAAARILQEQGRRALAGEYLSHAAMAASNLKDNVGAAALFRQAADLEDTRTDQGCLDRGRALRRSARALVDDLTLPMARGRLDEARQIMEEARQAFAGVADTEGYSSAWEIGDWHDDMAWILWRTGQNWQAVQHCESAYDGYMDTEDRDSASRALCMLARLHAERGERDEALAACARVRDLLGEPHWDGHDALEFVASVEETLR</sequence>
<dbReference type="eggNOG" id="COG0457">
    <property type="taxonomic scope" value="Bacteria"/>
</dbReference>
<comment type="caution">
    <text evidence="2">The sequence shown here is derived from an EMBL/GenBank/DDBJ whole genome shotgun (WGS) entry which is preliminary data.</text>
</comment>
<accession>F2UX16</accession>
<dbReference type="InterPro" id="IPR019734">
    <property type="entry name" value="TPR_rpt"/>
</dbReference>
<gene>
    <name evidence="2" type="ORF">HMPREF0059_01359</name>
</gene>
<organism evidence="2 3">
    <name type="scientific">Actinomyces viscosus C505</name>
    <dbReference type="NCBI Taxonomy" id="562973"/>
    <lineage>
        <taxon>Bacteria</taxon>
        <taxon>Bacillati</taxon>
        <taxon>Actinomycetota</taxon>
        <taxon>Actinomycetes</taxon>
        <taxon>Actinomycetales</taxon>
        <taxon>Actinomycetaceae</taxon>
        <taxon>Actinomyces</taxon>
    </lineage>
</organism>
<feature type="region of interest" description="Disordered" evidence="1">
    <location>
        <begin position="472"/>
        <end position="505"/>
    </location>
</feature>
<name>F2UX16_ACTVI</name>
<proteinExistence type="predicted"/>